<gene>
    <name evidence="10" type="ORF">ESP70_010675</name>
</gene>
<dbReference type="OrthoDB" id="4741951at2"/>
<dbReference type="RefSeq" id="WP_149689246.1">
    <property type="nucleotide sequence ID" value="NZ_SDPQ02000002.1"/>
</dbReference>
<evidence type="ECO:0000313" key="11">
    <source>
        <dbReference type="Proteomes" id="UP000380867"/>
    </source>
</evidence>
<keyword evidence="11" id="KW-1185">Reference proteome</keyword>
<keyword evidence="2 8" id="KW-0813">Transport</keyword>
<evidence type="ECO:0000256" key="3">
    <source>
        <dbReference type="ARBA" id="ARBA00022723"/>
    </source>
</evidence>
<dbReference type="GO" id="GO:0051538">
    <property type="term" value="F:3 iron, 4 sulfur cluster binding"/>
    <property type="evidence" value="ECO:0007669"/>
    <property type="project" value="UniProtKB-KW"/>
</dbReference>
<evidence type="ECO:0000256" key="6">
    <source>
        <dbReference type="ARBA" id="ARBA00023014"/>
    </source>
</evidence>
<evidence type="ECO:0000259" key="9">
    <source>
        <dbReference type="PROSITE" id="PS51379"/>
    </source>
</evidence>
<comment type="function">
    <text evidence="8">Ferredoxins are iron-sulfur proteins that transfer electrons in a wide variety of metabolic reactions.</text>
</comment>
<dbReference type="PRINTS" id="PR00352">
    <property type="entry name" value="3FE4SFRDOXIN"/>
</dbReference>
<dbReference type="PANTHER" id="PTHR36923:SF3">
    <property type="entry name" value="FERREDOXIN"/>
    <property type="match status" value="1"/>
</dbReference>
<evidence type="ECO:0000256" key="1">
    <source>
        <dbReference type="ARBA" id="ARBA00001927"/>
    </source>
</evidence>
<evidence type="ECO:0000256" key="8">
    <source>
        <dbReference type="RuleBase" id="RU368020"/>
    </source>
</evidence>
<dbReference type="PANTHER" id="PTHR36923">
    <property type="entry name" value="FERREDOXIN"/>
    <property type="match status" value="1"/>
</dbReference>
<comment type="cofactor">
    <cofactor evidence="1">
        <name>[3Fe-4S] cluster</name>
        <dbReference type="ChEBI" id="CHEBI:21137"/>
    </cofactor>
</comment>
<comment type="caution">
    <text evidence="10">The sequence shown here is derived from an EMBL/GenBank/DDBJ whole genome shotgun (WGS) entry which is preliminary data.</text>
</comment>
<evidence type="ECO:0000313" key="10">
    <source>
        <dbReference type="EMBL" id="KAA1397801.1"/>
    </source>
</evidence>
<organism evidence="10 11">
    <name type="scientific">Aeromicrobium ginsengisoli</name>
    <dbReference type="NCBI Taxonomy" id="363867"/>
    <lineage>
        <taxon>Bacteria</taxon>
        <taxon>Bacillati</taxon>
        <taxon>Actinomycetota</taxon>
        <taxon>Actinomycetes</taxon>
        <taxon>Propionibacteriales</taxon>
        <taxon>Nocardioidaceae</taxon>
        <taxon>Aeromicrobium</taxon>
    </lineage>
</organism>
<accession>A0A5M4FG09</accession>
<dbReference type="InterPro" id="IPR051269">
    <property type="entry name" value="Fe-S_cluster_ET"/>
</dbReference>
<dbReference type="EMBL" id="SDPQ02000002">
    <property type="protein sequence ID" value="KAA1397801.1"/>
    <property type="molecule type" value="Genomic_DNA"/>
</dbReference>
<keyword evidence="7" id="KW-0003">3Fe-4S</keyword>
<proteinExistence type="predicted"/>
<evidence type="ECO:0000256" key="5">
    <source>
        <dbReference type="ARBA" id="ARBA00023004"/>
    </source>
</evidence>
<evidence type="ECO:0000256" key="4">
    <source>
        <dbReference type="ARBA" id="ARBA00022982"/>
    </source>
</evidence>
<evidence type="ECO:0000256" key="7">
    <source>
        <dbReference type="ARBA" id="ARBA00023291"/>
    </source>
</evidence>
<dbReference type="Pfam" id="PF13459">
    <property type="entry name" value="Fer4_15"/>
    <property type="match status" value="1"/>
</dbReference>
<keyword evidence="4 8" id="KW-0249">Electron transport</keyword>
<dbReference type="InterPro" id="IPR001080">
    <property type="entry name" value="3Fe4S_ferredoxin"/>
</dbReference>
<dbReference type="PROSITE" id="PS51379">
    <property type="entry name" value="4FE4S_FER_2"/>
    <property type="match status" value="1"/>
</dbReference>
<dbReference type="GO" id="GO:0009055">
    <property type="term" value="F:electron transfer activity"/>
    <property type="evidence" value="ECO:0007669"/>
    <property type="project" value="UniProtKB-UniRule"/>
</dbReference>
<keyword evidence="6 8" id="KW-0411">Iron-sulfur</keyword>
<dbReference type="SUPFAM" id="SSF54862">
    <property type="entry name" value="4Fe-4S ferredoxins"/>
    <property type="match status" value="1"/>
</dbReference>
<keyword evidence="5 8" id="KW-0408">Iron</keyword>
<sequence length="63" mass="6645">MKVTVDRSRCTGLGICESINPGTFEIDDDDKLVILQDGIPDEDVQGAHQAVASCPTQALSISA</sequence>
<dbReference type="InterPro" id="IPR017896">
    <property type="entry name" value="4Fe4S_Fe-S-bd"/>
</dbReference>
<dbReference type="Gene3D" id="3.30.70.20">
    <property type="match status" value="1"/>
</dbReference>
<protein>
    <recommendedName>
        <fullName evidence="8">Ferredoxin</fullName>
    </recommendedName>
</protein>
<evidence type="ECO:0000256" key="2">
    <source>
        <dbReference type="ARBA" id="ARBA00022448"/>
    </source>
</evidence>
<dbReference type="Proteomes" id="UP000380867">
    <property type="component" value="Unassembled WGS sequence"/>
</dbReference>
<reference evidence="10" key="1">
    <citation type="submission" date="2019-09" db="EMBL/GenBank/DDBJ databases">
        <authorList>
            <person name="Li J."/>
        </authorList>
    </citation>
    <scope>NUCLEOTIDE SEQUENCE [LARGE SCALE GENOMIC DNA]</scope>
    <source>
        <strain evidence="10">JCM 14732</strain>
    </source>
</reference>
<dbReference type="GO" id="GO:0005506">
    <property type="term" value="F:iron ion binding"/>
    <property type="evidence" value="ECO:0007669"/>
    <property type="project" value="UniProtKB-UniRule"/>
</dbReference>
<feature type="domain" description="4Fe-4S ferredoxin-type" evidence="9">
    <location>
        <begin position="1"/>
        <end position="29"/>
    </location>
</feature>
<name>A0A5M4FG09_9ACTN</name>
<keyword evidence="3 8" id="KW-0479">Metal-binding</keyword>
<dbReference type="AlphaFoldDB" id="A0A5M4FG09"/>